<evidence type="ECO:0000256" key="5">
    <source>
        <dbReference type="ARBA" id="ARBA00023136"/>
    </source>
</evidence>
<evidence type="ECO:0000313" key="10">
    <source>
        <dbReference type="Proteomes" id="UP000310458"/>
    </source>
</evidence>
<organism evidence="9 10">
    <name type="scientific">Nesterenkonia salmonea</name>
    <dbReference type="NCBI Taxonomy" id="1804987"/>
    <lineage>
        <taxon>Bacteria</taxon>
        <taxon>Bacillati</taxon>
        <taxon>Actinomycetota</taxon>
        <taxon>Actinomycetes</taxon>
        <taxon>Micrococcales</taxon>
        <taxon>Micrococcaceae</taxon>
        <taxon>Nesterenkonia</taxon>
    </lineage>
</organism>
<keyword evidence="5 7" id="KW-0472">Membrane</keyword>
<feature type="transmembrane region" description="Helical" evidence="7">
    <location>
        <begin position="271"/>
        <end position="299"/>
    </location>
</feature>
<dbReference type="GO" id="GO:0022857">
    <property type="term" value="F:transmembrane transporter activity"/>
    <property type="evidence" value="ECO:0007669"/>
    <property type="project" value="TreeGrafter"/>
</dbReference>
<name>A0A5R9BLP6_9MICC</name>
<comment type="subcellular location">
    <subcellularLocation>
        <location evidence="1">Cell membrane</location>
        <topology evidence="1">Multi-pass membrane protein</topology>
    </subcellularLocation>
</comment>
<dbReference type="Pfam" id="PF02687">
    <property type="entry name" value="FtsX"/>
    <property type="match status" value="1"/>
</dbReference>
<evidence type="ECO:0000259" key="8">
    <source>
        <dbReference type="Pfam" id="PF02687"/>
    </source>
</evidence>
<proteinExistence type="inferred from homology"/>
<evidence type="ECO:0000256" key="2">
    <source>
        <dbReference type="ARBA" id="ARBA00022475"/>
    </source>
</evidence>
<sequence>MGRFLVPRAVALLGQLASRVPGLKVPGRLAGQNARAMPGRTAVTTSALLIGVTLVSTMTMGAMTAQHSLSEELAERNPIDASLDVASESVEQMAEDSSIVERHQVLPGAEASIDAAELDGNSVEGRVVFAEDSVISEVARSESVFQDQNSGETFALIATDLIQDRMVESAEVTLTPGGNAANGSSEAGTTVRAVPASWVPADTVVLPEAMVEAGESWAFEDSAGITVMRTAESASMGDINRLGSEAEAFAGEVSLDAATERAVYAQVIDTVLVIVLVLLAASVLVSVVGVSNTLALSVLERRREAALLRAMGMTRGSVGALVTLEALLMAGVALVLGSGLGAFFAWGGVSSLVAAEGITMTLSVPWDRMGLIWAATLVAAALASFLPARALSRTPPAAGLSAQ</sequence>
<evidence type="ECO:0000256" key="7">
    <source>
        <dbReference type="SAM" id="Phobius"/>
    </source>
</evidence>
<evidence type="ECO:0000256" key="4">
    <source>
        <dbReference type="ARBA" id="ARBA00022989"/>
    </source>
</evidence>
<feature type="domain" description="ABC3 transporter permease C-terminal" evidence="8">
    <location>
        <begin position="277"/>
        <end position="396"/>
    </location>
</feature>
<reference evidence="9 10" key="1">
    <citation type="submission" date="2019-05" db="EMBL/GenBank/DDBJ databases">
        <title>Nesterenkonia sp. GY074 isolated from the Southern Atlantic Ocean.</title>
        <authorList>
            <person name="Zhang G."/>
        </authorList>
    </citation>
    <scope>NUCLEOTIDE SEQUENCE [LARGE SCALE GENOMIC DNA]</scope>
    <source>
        <strain evidence="9 10">GY074</strain>
    </source>
</reference>
<dbReference type="EMBL" id="VAVZ01000002">
    <property type="protein sequence ID" value="TLQ01012.1"/>
    <property type="molecule type" value="Genomic_DNA"/>
</dbReference>
<evidence type="ECO:0000256" key="6">
    <source>
        <dbReference type="ARBA" id="ARBA00038076"/>
    </source>
</evidence>
<dbReference type="InterPro" id="IPR003838">
    <property type="entry name" value="ABC3_permease_C"/>
</dbReference>
<feature type="transmembrane region" description="Helical" evidence="7">
    <location>
        <begin position="320"/>
        <end position="349"/>
    </location>
</feature>
<keyword evidence="10" id="KW-1185">Reference proteome</keyword>
<dbReference type="Proteomes" id="UP000310458">
    <property type="component" value="Unassembled WGS sequence"/>
</dbReference>
<keyword evidence="4 7" id="KW-1133">Transmembrane helix</keyword>
<accession>A0A5R9BLP6</accession>
<dbReference type="AlphaFoldDB" id="A0A5R9BLP6"/>
<evidence type="ECO:0000256" key="1">
    <source>
        <dbReference type="ARBA" id="ARBA00004651"/>
    </source>
</evidence>
<dbReference type="GO" id="GO:0005886">
    <property type="term" value="C:plasma membrane"/>
    <property type="evidence" value="ECO:0007669"/>
    <property type="project" value="UniProtKB-SubCell"/>
</dbReference>
<evidence type="ECO:0000313" key="9">
    <source>
        <dbReference type="EMBL" id="TLQ01012.1"/>
    </source>
</evidence>
<comment type="similarity">
    <text evidence="6">Belongs to the ABC-4 integral membrane protein family.</text>
</comment>
<keyword evidence="2" id="KW-1003">Cell membrane</keyword>
<dbReference type="PANTHER" id="PTHR30572">
    <property type="entry name" value="MEMBRANE COMPONENT OF TRANSPORTER-RELATED"/>
    <property type="match status" value="1"/>
</dbReference>
<dbReference type="InterPro" id="IPR050250">
    <property type="entry name" value="Macrolide_Exporter_MacB"/>
</dbReference>
<dbReference type="OrthoDB" id="9780560at2"/>
<feature type="transmembrane region" description="Helical" evidence="7">
    <location>
        <begin position="369"/>
        <end position="388"/>
    </location>
</feature>
<protein>
    <submittedName>
        <fullName evidence="9">ABC transporter permease</fullName>
    </submittedName>
</protein>
<comment type="caution">
    <text evidence="9">The sequence shown here is derived from an EMBL/GenBank/DDBJ whole genome shotgun (WGS) entry which is preliminary data.</text>
</comment>
<keyword evidence="3 7" id="KW-0812">Transmembrane</keyword>
<evidence type="ECO:0000256" key="3">
    <source>
        <dbReference type="ARBA" id="ARBA00022692"/>
    </source>
</evidence>
<gene>
    <name evidence="9" type="ORF">FEF26_00800</name>
</gene>
<dbReference type="PANTHER" id="PTHR30572:SF4">
    <property type="entry name" value="ABC TRANSPORTER PERMEASE YTRF"/>
    <property type="match status" value="1"/>
</dbReference>